<dbReference type="AlphaFoldDB" id="A0AAD2CFL3"/>
<accession>A0AAD2CFL3</accession>
<organism evidence="3 4">
    <name type="scientific">Cylindrotheca closterium</name>
    <dbReference type="NCBI Taxonomy" id="2856"/>
    <lineage>
        <taxon>Eukaryota</taxon>
        <taxon>Sar</taxon>
        <taxon>Stramenopiles</taxon>
        <taxon>Ochrophyta</taxon>
        <taxon>Bacillariophyta</taxon>
        <taxon>Bacillariophyceae</taxon>
        <taxon>Bacillariophycidae</taxon>
        <taxon>Bacillariales</taxon>
        <taxon>Bacillariaceae</taxon>
        <taxon>Cylindrotheca</taxon>
    </lineage>
</organism>
<dbReference type="Proteomes" id="UP001295423">
    <property type="component" value="Unassembled WGS sequence"/>
</dbReference>
<evidence type="ECO:0000313" key="4">
    <source>
        <dbReference type="Proteomes" id="UP001295423"/>
    </source>
</evidence>
<evidence type="ECO:0000256" key="2">
    <source>
        <dbReference type="SAM" id="Phobius"/>
    </source>
</evidence>
<feature type="compositionally biased region" description="Low complexity" evidence="1">
    <location>
        <begin position="197"/>
        <end position="208"/>
    </location>
</feature>
<feature type="transmembrane region" description="Helical" evidence="2">
    <location>
        <begin position="12"/>
        <end position="30"/>
    </location>
</feature>
<keyword evidence="4" id="KW-1185">Reference proteome</keyword>
<keyword evidence="2" id="KW-0812">Transmembrane</keyword>
<protein>
    <submittedName>
        <fullName evidence="3">Uncharacterized protein</fullName>
    </submittedName>
</protein>
<proteinExistence type="predicted"/>
<sequence>MVLPIYRAVAESSALLLIVATLQVVSVVVMNQKTSYLMDKFGGNEPPDMWFGIQSKRMYDYLAGIGVEGRFAYLDVVKWDMVPTIPIYSTLLGSLLYKECKKAGISPKLSLIILLATIGDIIETLGCGYATKTFLKIPLTKNEMTAVSYGNQVKWISLGAGIAMLAVLFLKNIFLPVEYGKRVLANGAIKFKEEPKGTSASESGGEESLSSKKEEVKKEK</sequence>
<feature type="transmembrane region" description="Helical" evidence="2">
    <location>
        <begin position="155"/>
        <end position="174"/>
    </location>
</feature>
<comment type="caution">
    <text evidence="3">The sequence shown here is derived from an EMBL/GenBank/DDBJ whole genome shotgun (WGS) entry which is preliminary data.</text>
</comment>
<gene>
    <name evidence="3" type="ORF">CYCCA115_LOCUS3075</name>
</gene>
<evidence type="ECO:0000256" key="1">
    <source>
        <dbReference type="SAM" id="MobiDB-lite"/>
    </source>
</evidence>
<reference evidence="3" key="1">
    <citation type="submission" date="2023-08" db="EMBL/GenBank/DDBJ databases">
        <authorList>
            <person name="Audoor S."/>
            <person name="Bilcke G."/>
        </authorList>
    </citation>
    <scope>NUCLEOTIDE SEQUENCE</scope>
</reference>
<feature type="region of interest" description="Disordered" evidence="1">
    <location>
        <begin position="194"/>
        <end position="220"/>
    </location>
</feature>
<evidence type="ECO:0000313" key="3">
    <source>
        <dbReference type="EMBL" id="CAJ1932914.1"/>
    </source>
</evidence>
<keyword evidence="2" id="KW-1133">Transmembrane helix</keyword>
<feature type="transmembrane region" description="Helical" evidence="2">
    <location>
        <begin position="111"/>
        <end position="135"/>
    </location>
</feature>
<dbReference type="EMBL" id="CAKOGP040000225">
    <property type="protein sequence ID" value="CAJ1932914.1"/>
    <property type="molecule type" value="Genomic_DNA"/>
</dbReference>
<feature type="compositionally biased region" description="Basic and acidic residues" evidence="1">
    <location>
        <begin position="209"/>
        <end position="220"/>
    </location>
</feature>
<name>A0AAD2CFL3_9STRA</name>
<keyword evidence="2" id="KW-0472">Membrane</keyword>